<dbReference type="Proteomes" id="UP000789845">
    <property type="component" value="Unassembled WGS sequence"/>
</dbReference>
<dbReference type="Pfam" id="PF01476">
    <property type="entry name" value="LysM"/>
    <property type="match status" value="4"/>
</dbReference>
<dbReference type="SMART" id="SM00257">
    <property type="entry name" value="LysM"/>
    <property type="match status" value="4"/>
</dbReference>
<keyword evidence="3" id="KW-0132">Cell division</keyword>
<dbReference type="EMBL" id="CAKJTG010000002">
    <property type="protein sequence ID" value="CAG9606645.1"/>
    <property type="molecule type" value="Genomic_DNA"/>
</dbReference>
<dbReference type="Gene3D" id="3.10.350.10">
    <property type="entry name" value="LysM domain"/>
    <property type="match status" value="4"/>
</dbReference>
<feature type="domain" description="LysM" evidence="2">
    <location>
        <begin position="156"/>
        <end position="199"/>
    </location>
</feature>
<name>A0A9C7L9R0_9BACI</name>
<accession>A0A9C7L9R0</accession>
<keyword evidence="4" id="KW-1185">Reference proteome</keyword>
<dbReference type="InterPro" id="IPR036779">
    <property type="entry name" value="LysM_dom_sf"/>
</dbReference>
<dbReference type="PANTHER" id="PTHR33734:SF22">
    <property type="entry name" value="MEMBRANE-BOUND LYTIC MUREIN TRANSGLYCOSYLASE D"/>
    <property type="match status" value="1"/>
</dbReference>
<keyword evidence="1" id="KW-0472">Membrane</keyword>
<dbReference type="InterPro" id="IPR018392">
    <property type="entry name" value="LysM"/>
</dbReference>
<dbReference type="PROSITE" id="PS51782">
    <property type="entry name" value="LYSM"/>
    <property type="match status" value="4"/>
</dbReference>
<feature type="domain" description="LysM" evidence="2">
    <location>
        <begin position="218"/>
        <end position="261"/>
    </location>
</feature>
<evidence type="ECO:0000259" key="2">
    <source>
        <dbReference type="PROSITE" id="PS51782"/>
    </source>
</evidence>
<keyword evidence="3" id="KW-0131">Cell cycle</keyword>
<dbReference type="CDD" id="cd00118">
    <property type="entry name" value="LysM"/>
    <property type="match status" value="4"/>
</dbReference>
<evidence type="ECO:0000256" key="1">
    <source>
        <dbReference type="SAM" id="Phobius"/>
    </source>
</evidence>
<protein>
    <submittedName>
        <fullName evidence="3">Cell division suppressor protein YneA</fullName>
    </submittedName>
</protein>
<evidence type="ECO:0000313" key="4">
    <source>
        <dbReference type="Proteomes" id="UP000789845"/>
    </source>
</evidence>
<dbReference type="RefSeq" id="WP_230494930.1">
    <property type="nucleotide sequence ID" value="NZ_CAKJTG010000002.1"/>
</dbReference>
<dbReference type="GO" id="GO:0051301">
    <property type="term" value="P:cell division"/>
    <property type="evidence" value="ECO:0007669"/>
    <property type="project" value="UniProtKB-KW"/>
</dbReference>
<keyword evidence="1" id="KW-1133">Transmembrane helix</keyword>
<feature type="domain" description="LysM" evidence="2">
    <location>
        <begin position="56"/>
        <end position="99"/>
    </location>
</feature>
<dbReference type="SUPFAM" id="SSF54106">
    <property type="entry name" value="LysM domain"/>
    <property type="match status" value="4"/>
</dbReference>
<gene>
    <name evidence="3" type="primary">yneA_1</name>
    <name evidence="3" type="ORF">NEOCIP111885_00333</name>
</gene>
<reference evidence="3" key="1">
    <citation type="submission" date="2021-10" db="EMBL/GenBank/DDBJ databases">
        <authorList>
            <person name="Criscuolo A."/>
        </authorList>
    </citation>
    <scope>NUCLEOTIDE SEQUENCE</scope>
    <source>
        <strain evidence="3">CIP111885</strain>
    </source>
</reference>
<dbReference type="AlphaFoldDB" id="A0A9C7L9R0"/>
<sequence>MGLLVTRPRKERIKDRRTHTFRRRLFAALFAAVFTIVLVTAVYWSGDKIKARAFEEKYTVQQNDTLYGLSKKFNSSVDEIKAVNSLKEDKIKTGQKLIIPNRPTPQTDHIVKKGETVYSISKHYQISIDHLVKENGLKNNHIYIGQKLKIAFSEKGTYEVMKSDTLHSIAKRHHISVEELKKHNGLKSNTIKIGQTLTVPENAHLPIHTPQAEMGITEFYTVAAGDTLWSISKRFDVPFSTLKKVNQLAVEEVLVGQKLFIPGQKRFEAAVVVGAADSRTVEFTVQNHPVPLKVAKGAAAKLQQLIGQEVFITFKNGALISFLLK</sequence>
<evidence type="ECO:0000313" key="3">
    <source>
        <dbReference type="EMBL" id="CAG9606645.1"/>
    </source>
</evidence>
<feature type="domain" description="LysM" evidence="2">
    <location>
        <begin position="107"/>
        <end position="150"/>
    </location>
</feature>
<dbReference type="PANTHER" id="PTHR33734">
    <property type="entry name" value="LYSM DOMAIN-CONTAINING GPI-ANCHORED PROTEIN 2"/>
    <property type="match status" value="1"/>
</dbReference>
<proteinExistence type="predicted"/>
<comment type="caution">
    <text evidence="3">The sequence shown here is derived from an EMBL/GenBank/DDBJ whole genome shotgun (WGS) entry which is preliminary data.</text>
</comment>
<organism evidence="3 4">
    <name type="scientific">Pseudoneobacillus rhizosphaerae</name>
    <dbReference type="NCBI Taxonomy" id="2880968"/>
    <lineage>
        <taxon>Bacteria</taxon>
        <taxon>Bacillati</taxon>
        <taxon>Bacillota</taxon>
        <taxon>Bacilli</taxon>
        <taxon>Bacillales</taxon>
        <taxon>Bacillaceae</taxon>
        <taxon>Pseudoneobacillus</taxon>
    </lineage>
</organism>
<keyword evidence="1" id="KW-0812">Transmembrane</keyword>
<feature type="transmembrane region" description="Helical" evidence="1">
    <location>
        <begin position="21"/>
        <end position="44"/>
    </location>
</feature>